<protein>
    <submittedName>
        <fullName evidence="2">Uncharacterized protein</fullName>
    </submittedName>
</protein>
<keyword evidence="3" id="KW-1185">Reference proteome</keyword>
<evidence type="ECO:0000256" key="1">
    <source>
        <dbReference type="SAM" id="MobiDB-lite"/>
    </source>
</evidence>
<feature type="region of interest" description="Disordered" evidence="1">
    <location>
        <begin position="88"/>
        <end position="110"/>
    </location>
</feature>
<feature type="region of interest" description="Disordered" evidence="1">
    <location>
        <begin position="140"/>
        <end position="165"/>
    </location>
</feature>
<gene>
    <name evidence="2" type="ORF">DFH08DRAFT_825124</name>
</gene>
<evidence type="ECO:0000313" key="3">
    <source>
        <dbReference type="Proteomes" id="UP001218218"/>
    </source>
</evidence>
<proteinExistence type="predicted"/>
<dbReference type="AlphaFoldDB" id="A0AAD6Z3B1"/>
<evidence type="ECO:0000313" key="2">
    <source>
        <dbReference type="EMBL" id="KAJ7305436.1"/>
    </source>
</evidence>
<reference evidence="2" key="1">
    <citation type="submission" date="2023-03" db="EMBL/GenBank/DDBJ databases">
        <title>Massive genome expansion in bonnet fungi (Mycena s.s.) driven by repeated elements and novel gene families across ecological guilds.</title>
        <authorList>
            <consortium name="Lawrence Berkeley National Laboratory"/>
            <person name="Harder C.B."/>
            <person name="Miyauchi S."/>
            <person name="Viragh M."/>
            <person name="Kuo A."/>
            <person name="Thoen E."/>
            <person name="Andreopoulos B."/>
            <person name="Lu D."/>
            <person name="Skrede I."/>
            <person name="Drula E."/>
            <person name="Henrissat B."/>
            <person name="Morin E."/>
            <person name="Kohler A."/>
            <person name="Barry K."/>
            <person name="LaButti K."/>
            <person name="Morin E."/>
            <person name="Salamov A."/>
            <person name="Lipzen A."/>
            <person name="Mereny Z."/>
            <person name="Hegedus B."/>
            <person name="Baldrian P."/>
            <person name="Stursova M."/>
            <person name="Weitz H."/>
            <person name="Taylor A."/>
            <person name="Grigoriev I.V."/>
            <person name="Nagy L.G."/>
            <person name="Martin F."/>
            <person name="Kauserud H."/>
        </authorList>
    </citation>
    <scope>NUCLEOTIDE SEQUENCE</scope>
    <source>
        <strain evidence="2">CBHHK002</strain>
    </source>
</reference>
<name>A0AAD6Z3B1_9AGAR</name>
<accession>A0AAD6Z3B1</accession>
<dbReference type="EMBL" id="JARIHO010000097">
    <property type="protein sequence ID" value="KAJ7305436.1"/>
    <property type="molecule type" value="Genomic_DNA"/>
</dbReference>
<comment type="caution">
    <text evidence="2">The sequence shown here is derived from an EMBL/GenBank/DDBJ whole genome shotgun (WGS) entry which is preliminary data.</text>
</comment>
<sequence>MIGQRDFAAAVLLPHAAAAAAALQQQSAVVILTAAVELLGIAIISGFEVSGHSTRQFNSTSAAVFFWSAALGPRHAALFHGSKNNCITKQADQQRQKRRSTSPRPDVIGEDGMLADIDVQPLVQPEIRSNPSADVFHFSGKPFSKSGKDGGGGSEIGNNSASASKDLVTDASTNRRHYAKFHKTEYHAWCEKNDFESKLEEDVKWLIATDQPIDTLTHPKFKEMMDIPARATEASNTDGYYAITGHWMEETTPGVWALREALLGFTHMNNAHHGIRLGQTLFKIVERLGITNCVGIPWKGGSTASRTKSLHYNPHEPHTHVPETDDIMRDEIGLLRAIAVKERSSSQWKELFRNIQLRNHAVPDEAAKQMIL</sequence>
<organism evidence="2 3">
    <name type="scientific">Mycena albidolilacea</name>
    <dbReference type="NCBI Taxonomy" id="1033008"/>
    <lineage>
        <taxon>Eukaryota</taxon>
        <taxon>Fungi</taxon>
        <taxon>Dikarya</taxon>
        <taxon>Basidiomycota</taxon>
        <taxon>Agaricomycotina</taxon>
        <taxon>Agaricomycetes</taxon>
        <taxon>Agaricomycetidae</taxon>
        <taxon>Agaricales</taxon>
        <taxon>Marasmiineae</taxon>
        <taxon>Mycenaceae</taxon>
        <taxon>Mycena</taxon>
    </lineage>
</organism>
<dbReference type="Proteomes" id="UP001218218">
    <property type="component" value="Unassembled WGS sequence"/>
</dbReference>